<protein>
    <submittedName>
        <fullName evidence="3">OmcA/MtrC family decaheme c-type cytochrome</fullName>
    </submittedName>
</protein>
<keyword evidence="4" id="KW-1185">Reference proteome</keyword>
<sequence>MTTVKANLLSASQWRVLSLGGEVTAVDMSKGAPVISFKVTDAAGTPVSGLAQKNAAGAYPNFSFGIAKLMPATAGAPSRWVNYNVFGATPVADKPPVLMFPEPENSGSMVDNGDGSYVYTFGVDITKVKSYVDAGAFSATSIKADLDDLSYNPSLPHRVIVAIGGKMPDATTLLKGSANFTYDFVPATGKPTTDVDPQRLIVTTASCNSCHSNLSLHANMLPVMHDTKMCVVCHTDQVKFGSGESVPASGNTLVPAGKYAAYGATMKVMDRAVGVFPNMVHKIHMGQKLYYKGYNQFGVKYNEITYPQSQTNCVKCHDGSATAANPTPQGDNWKTKPSRVACGACHDGINFATGLGKTVTGKFDAYGHVGGAQADDTRCAQCHSAAAIEKIYHVTVDRTGSADRGGYPINTAPNVPTPGLPAGMGPAIPLASQLGNLPSGVYKINLEIAKATVTGASGAKHLNVTYRILKDGSPVTLNPSGFLIDGVDGSPSIMVAYAVPQDGITEPADWNFVQDLGGGVTVKNIRDGVGGNAQTGPDANGFYTATLALVIPDNAKMVTASLGVSYQGFVQTNLATYPKGIRLREPAFVIKTAEGYTPRRQIVSKDKCNSCHGQLGVEPSFHSGARNNGEGCAACHTANYSTGHGGPGDKGGGWNVSEKNMVHSIHASGKREQAFNWMATADNPNGFKEVTYPGVLSNCEQCHVPGSYDFSAAANKAAVPNLLWSTDANKNMTNPDAATLGLSPWVTTLGLGLIDYSTSPNANLVSSPISSACFGCHDSKAAVGHIQGNGGTLYKQASSVAVGADRAKGFAVTETCLVCHGTGRAADIKAMHAK</sequence>
<comment type="caution">
    <text evidence="3">The sequence shown here is derived from an EMBL/GenBank/DDBJ whole genome shotgun (WGS) entry which is preliminary data.</text>
</comment>
<dbReference type="GO" id="GO:0016491">
    <property type="term" value="F:oxidoreductase activity"/>
    <property type="evidence" value="ECO:0007669"/>
    <property type="project" value="TreeGrafter"/>
</dbReference>
<organism evidence="3 4">
    <name type="scientific">Ramlibacter monticola</name>
    <dbReference type="NCBI Taxonomy" id="1926872"/>
    <lineage>
        <taxon>Bacteria</taxon>
        <taxon>Pseudomonadati</taxon>
        <taxon>Pseudomonadota</taxon>
        <taxon>Betaproteobacteria</taxon>
        <taxon>Burkholderiales</taxon>
        <taxon>Comamonadaceae</taxon>
        <taxon>Ramlibacter</taxon>
    </lineage>
</organism>
<reference evidence="3 4" key="1">
    <citation type="journal article" date="2017" name="Int. J. Syst. Evol. Microbiol.">
        <title>Ramlibacter monticola sp. nov., isolated from forest soil.</title>
        <authorList>
            <person name="Chaudhary D.K."/>
            <person name="Kim J."/>
        </authorList>
    </citation>
    <scope>NUCLEOTIDE SEQUENCE [LARGE SCALE GENOMIC DNA]</scope>
    <source>
        <strain evidence="3 4">KACC 19175</strain>
    </source>
</reference>
<dbReference type="EMBL" id="JAEQNE010000009">
    <property type="protein sequence ID" value="MBL0394748.1"/>
    <property type="molecule type" value="Genomic_DNA"/>
</dbReference>
<name>A0A936Z462_9BURK</name>
<dbReference type="PANTHER" id="PTHR35038:SF6">
    <property type="entry name" value="SURFACE LOCALIZED DECAHEME CYTOCHROME C LIPOPROTEIN"/>
    <property type="match status" value="1"/>
</dbReference>
<dbReference type="Pfam" id="PF22113">
    <property type="entry name" value="Mtrc-MtrF_II-IV_dom"/>
    <property type="match status" value="2"/>
</dbReference>
<accession>A0A936Z462</accession>
<evidence type="ECO:0000259" key="2">
    <source>
        <dbReference type="Pfam" id="PF22113"/>
    </source>
</evidence>
<keyword evidence="1" id="KW-0732">Signal</keyword>
<feature type="domain" description="Outer membrane cytochrome MtrC/MtrF-like" evidence="2">
    <location>
        <begin position="199"/>
        <end position="390"/>
    </location>
</feature>
<dbReference type="InterPro" id="IPR051829">
    <property type="entry name" value="Multiheme_Cytochr_ET"/>
</dbReference>
<evidence type="ECO:0000256" key="1">
    <source>
        <dbReference type="ARBA" id="ARBA00022729"/>
    </source>
</evidence>
<evidence type="ECO:0000313" key="3">
    <source>
        <dbReference type="EMBL" id="MBL0394748.1"/>
    </source>
</evidence>
<proteinExistence type="predicted"/>
<dbReference type="SUPFAM" id="SSF48695">
    <property type="entry name" value="Multiheme cytochromes"/>
    <property type="match status" value="2"/>
</dbReference>
<dbReference type="RefSeq" id="WP_201677414.1">
    <property type="nucleotide sequence ID" value="NZ_JAEQNE010000009.1"/>
</dbReference>
<feature type="domain" description="Outer membrane cytochrome MtrC/MtrF-like" evidence="2">
    <location>
        <begin position="600"/>
        <end position="832"/>
    </location>
</feature>
<dbReference type="AlphaFoldDB" id="A0A936Z462"/>
<dbReference type="PANTHER" id="PTHR35038">
    <property type="entry name" value="DISSIMILATORY SULFITE REDUCTASE SIRA"/>
    <property type="match status" value="1"/>
</dbReference>
<gene>
    <name evidence="3" type="ORF">JJ685_26655</name>
</gene>
<dbReference type="NCBIfam" id="TIGR03507">
    <property type="entry name" value="decahem_SO1788"/>
    <property type="match status" value="1"/>
</dbReference>
<dbReference type="InterPro" id="IPR054337">
    <property type="entry name" value="Mtrc-MtrF-like_dom_II/IV"/>
</dbReference>
<dbReference type="Gene3D" id="1.10.720.180">
    <property type="match status" value="1"/>
</dbReference>
<dbReference type="Proteomes" id="UP000599109">
    <property type="component" value="Unassembled WGS sequence"/>
</dbReference>
<evidence type="ECO:0000313" key="4">
    <source>
        <dbReference type="Proteomes" id="UP000599109"/>
    </source>
</evidence>
<dbReference type="InterPro" id="IPR036280">
    <property type="entry name" value="Multihaem_cyt_sf"/>
</dbReference>
<dbReference type="InterPro" id="IPR020014">
    <property type="entry name" value="Decahaem_cyt-c_OmcA/MtrC"/>
</dbReference>